<gene>
    <name evidence="3" type="ORF">NSE01_26680</name>
</gene>
<dbReference type="Proteomes" id="UP000321464">
    <property type="component" value="Unassembled WGS sequence"/>
</dbReference>
<dbReference type="GO" id="GO:0008684">
    <property type="term" value="F:2-oxopent-4-enoate hydratase activity"/>
    <property type="evidence" value="ECO:0007669"/>
    <property type="project" value="TreeGrafter"/>
</dbReference>
<name>A0A512AMB1_9SPHN</name>
<reference evidence="3 4" key="1">
    <citation type="submission" date="2019-07" db="EMBL/GenBank/DDBJ databases">
        <title>Whole genome shotgun sequence of Novosphingobium sediminis NBRC 106119.</title>
        <authorList>
            <person name="Hosoyama A."/>
            <person name="Uohara A."/>
            <person name="Ohji S."/>
            <person name="Ichikawa N."/>
        </authorList>
    </citation>
    <scope>NUCLEOTIDE SEQUENCE [LARGE SCALE GENOMIC DNA]</scope>
    <source>
        <strain evidence="3 4">NBRC 106119</strain>
    </source>
</reference>
<evidence type="ECO:0000313" key="3">
    <source>
        <dbReference type="EMBL" id="GEO00836.1"/>
    </source>
</evidence>
<dbReference type="SUPFAM" id="SSF56529">
    <property type="entry name" value="FAH"/>
    <property type="match status" value="1"/>
</dbReference>
<dbReference type="InterPro" id="IPR011234">
    <property type="entry name" value="Fumarylacetoacetase-like_C"/>
</dbReference>
<sequence length="263" mass="27581">MSLSETQIALLAERVDAAALNRQPIAKLTNEFPEMDWQDAYAIQDALKARVEARGQDCSLLFKAGLTSRAKMVQMGVNEPVFGFLQPHGRIANGGKVAASTFIHPRVEAEIAVRLKRPLRGPGCHVGEVLAAIGEVMVALEVIDSRYENFNFDLKSVIADNTSAAGWVLGEPVPYVPGMDLAHCGIVMRLNAGIVSTVAGSAVLGHPALPVALLANLIARSGREIPAGALILTGGASAAVAVKAGDRVDLAIQGLGELAVSFT</sequence>
<evidence type="ECO:0000259" key="2">
    <source>
        <dbReference type="Pfam" id="PF01557"/>
    </source>
</evidence>
<accession>A0A512AMB1</accession>
<comment type="caution">
    <text evidence="3">The sequence shown here is derived from an EMBL/GenBank/DDBJ whole genome shotgun (WGS) entry which is preliminary data.</text>
</comment>
<proteinExistence type="predicted"/>
<dbReference type="GO" id="GO:0005737">
    <property type="term" value="C:cytoplasm"/>
    <property type="evidence" value="ECO:0007669"/>
    <property type="project" value="TreeGrafter"/>
</dbReference>
<evidence type="ECO:0000256" key="1">
    <source>
        <dbReference type="ARBA" id="ARBA00023239"/>
    </source>
</evidence>
<dbReference type="EMBL" id="BJYR01000018">
    <property type="protein sequence ID" value="GEO00836.1"/>
    <property type="molecule type" value="Genomic_DNA"/>
</dbReference>
<organism evidence="3 4">
    <name type="scientific">Novosphingobium sediminis</name>
    <dbReference type="NCBI Taxonomy" id="707214"/>
    <lineage>
        <taxon>Bacteria</taxon>
        <taxon>Pseudomonadati</taxon>
        <taxon>Pseudomonadota</taxon>
        <taxon>Alphaproteobacteria</taxon>
        <taxon>Sphingomonadales</taxon>
        <taxon>Sphingomonadaceae</taxon>
        <taxon>Novosphingobium</taxon>
    </lineage>
</organism>
<dbReference type="InterPro" id="IPR050772">
    <property type="entry name" value="Hydratase-Decarb/MhpD_sf"/>
</dbReference>
<keyword evidence="1" id="KW-0456">Lyase</keyword>
<dbReference type="Pfam" id="PF01557">
    <property type="entry name" value="FAA_hydrolase"/>
    <property type="match status" value="1"/>
</dbReference>
<protein>
    <submittedName>
        <fullName evidence="3">2-keto-4-pentenoate hydratase</fullName>
    </submittedName>
</protein>
<dbReference type="AlphaFoldDB" id="A0A512AMB1"/>
<feature type="domain" description="Fumarylacetoacetase-like C-terminal" evidence="2">
    <location>
        <begin position="79"/>
        <end position="260"/>
    </location>
</feature>
<dbReference type="InterPro" id="IPR036663">
    <property type="entry name" value="Fumarylacetoacetase_C_sf"/>
</dbReference>
<evidence type="ECO:0000313" key="4">
    <source>
        <dbReference type="Proteomes" id="UP000321464"/>
    </source>
</evidence>
<dbReference type="PANTHER" id="PTHR30143:SF0">
    <property type="entry name" value="2-KETO-4-PENTENOATE HYDRATASE"/>
    <property type="match status" value="1"/>
</dbReference>
<keyword evidence="4" id="KW-1185">Reference proteome</keyword>
<dbReference type="OrthoDB" id="9792137at2"/>
<dbReference type="PANTHER" id="PTHR30143">
    <property type="entry name" value="ACID HYDRATASE"/>
    <property type="match status" value="1"/>
</dbReference>
<dbReference type="Gene3D" id="3.90.850.10">
    <property type="entry name" value="Fumarylacetoacetase-like, C-terminal domain"/>
    <property type="match status" value="1"/>
</dbReference>
<dbReference type="RefSeq" id="WP_147160172.1">
    <property type="nucleotide sequence ID" value="NZ_BJYR01000018.1"/>
</dbReference>